<reference evidence="2" key="1">
    <citation type="journal article" date="2019" name="Int. J. Syst. Evol. Microbiol.">
        <title>The Global Catalogue of Microorganisms (GCM) 10K type strain sequencing project: providing services to taxonomists for standard genome sequencing and annotation.</title>
        <authorList>
            <consortium name="The Broad Institute Genomics Platform"/>
            <consortium name="The Broad Institute Genome Sequencing Center for Infectious Disease"/>
            <person name="Wu L."/>
            <person name="Ma J."/>
        </authorList>
    </citation>
    <scope>NUCLEOTIDE SEQUENCE [LARGE SCALE GENOMIC DNA]</scope>
    <source>
        <strain evidence="2">NBRC 108730</strain>
    </source>
</reference>
<gene>
    <name evidence="1" type="ORF">GCM10025868_43960</name>
</gene>
<sequence length="71" mass="7757">MRAPSDLLAGYAEAVSQRTLEYVQSLTDDDLERVVDTRWDPPVTLGVRLASVVGDDLQHLGQAAYARGLLT</sequence>
<evidence type="ECO:0008006" key="3">
    <source>
        <dbReference type="Google" id="ProtNLM"/>
    </source>
</evidence>
<dbReference type="InterPro" id="IPR007061">
    <property type="entry name" value="MST-like"/>
</dbReference>
<proteinExistence type="predicted"/>
<comment type="caution">
    <text evidence="1">The sequence shown here is derived from an EMBL/GenBank/DDBJ whole genome shotgun (WGS) entry which is preliminary data.</text>
</comment>
<dbReference type="EMBL" id="BSUZ01000001">
    <property type="protein sequence ID" value="GMA89146.1"/>
    <property type="molecule type" value="Genomic_DNA"/>
</dbReference>
<keyword evidence="2" id="KW-1185">Reference proteome</keyword>
<organism evidence="1 2">
    <name type="scientific">Angustibacter aerolatus</name>
    <dbReference type="NCBI Taxonomy" id="1162965"/>
    <lineage>
        <taxon>Bacteria</taxon>
        <taxon>Bacillati</taxon>
        <taxon>Actinomycetota</taxon>
        <taxon>Actinomycetes</taxon>
        <taxon>Kineosporiales</taxon>
        <taxon>Kineosporiaceae</taxon>
    </lineage>
</organism>
<dbReference type="Pfam" id="PF04978">
    <property type="entry name" value="MST"/>
    <property type="match status" value="1"/>
</dbReference>
<evidence type="ECO:0000313" key="2">
    <source>
        <dbReference type="Proteomes" id="UP001157017"/>
    </source>
</evidence>
<evidence type="ECO:0000313" key="1">
    <source>
        <dbReference type="EMBL" id="GMA89146.1"/>
    </source>
</evidence>
<dbReference type="InterPro" id="IPR034660">
    <property type="entry name" value="DinB/YfiT-like"/>
</dbReference>
<accession>A0ABQ6JNL2</accession>
<dbReference type="SUPFAM" id="SSF109854">
    <property type="entry name" value="DinB/YfiT-like putative metalloenzymes"/>
    <property type="match status" value="1"/>
</dbReference>
<dbReference type="Proteomes" id="UP001157017">
    <property type="component" value="Unassembled WGS sequence"/>
</dbReference>
<dbReference type="Gene3D" id="1.20.120.450">
    <property type="entry name" value="dinb family like domain"/>
    <property type="match status" value="1"/>
</dbReference>
<name>A0ABQ6JNL2_9ACTN</name>
<protein>
    <recommendedName>
        <fullName evidence="3">DUF664 domain-containing protein</fullName>
    </recommendedName>
</protein>